<dbReference type="InterPro" id="IPR036396">
    <property type="entry name" value="Cyt_P450_sf"/>
</dbReference>
<keyword evidence="7" id="KW-1185">Reference proteome</keyword>
<evidence type="ECO:0000256" key="3">
    <source>
        <dbReference type="ARBA" id="ARBA00023004"/>
    </source>
</evidence>
<dbReference type="Proteomes" id="UP000729357">
    <property type="component" value="Unassembled WGS sequence"/>
</dbReference>
<dbReference type="AlphaFoldDB" id="A0A9P8FY28"/>
<organism evidence="6 7">
    <name type="scientific">Aureobasidium melanogenum</name>
    <name type="common">Aureobasidium pullulans var. melanogenum</name>
    <dbReference type="NCBI Taxonomy" id="46634"/>
    <lineage>
        <taxon>Eukaryota</taxon>
        <taxon>Fungi</taxon>
        <taxon>Dikarya</taxon>
        <taxon>Ascomycota</taxon>
        <taxon>Pezizomycotina</taxon>
        <taxon>Dothideomycetes</taxon>
        <taxon>Dothideomycetidae</taxon>
        <taxon>Dothideales</taxon>
        <taxon>Saccotheciaceae</taxon>
        <taxon>Aureobasidium</taxon>
    </lineage>
</organism>
<keyword evidence="5" id="KW-0560">Oxidoreductase</keyword>
<dbReference type="PANTHER" id="PTHR24305:SF164">
    <property type="entry name" value="P450, PUTATIVE (EUROFUNG)-RELATED"/>
    <property type="match status" value="1"/>
</dbReference>
<evidence type="ECO:0000256" key="2">
    <source>
        <dbReference type="ARBA" id="ARBA00022723"/>
    </source>
</evidence>
<dbReference type="PROSITE" id="PS00086">
    <property type="entry name" value="CYTOCHROME_P450"/>
    <property type="match status" value="1"/>
</dbReference>
<dbReference type="GO" id="GO:0016705">
    <property type="term" value="F:oxidoreductase activity, acting on paired donors, with incorporation or reduction of molecular oxygen"/>
    <property type="evidence" value="ECO:0007669"/>
    <property type="project" value="InterPro"/>
</dbReference>
<dbReference type="CDD" id="cd11059">
    <property type="entry name" value="CYP_fungal"/>
    <property type="match status" value="1"/>
</dbReference>
<dbReference type="Pfam" id="PF00067">
    <property type="entry name" value="p450"/>
    <property type="match status" value="1"/>
</dbReference>
<dbReference type="InterPro" id="IPR017972">
    <property type="entry name" value="Cyt_P450_CS"/>
</dbReference>
<proteinExistence type="inferred from homology"/>
<name>A0A9P8FY28_AURME</name>
<feature type="binding site" description="axial binding residue" evidence="4">
    <location>
        <position position="459"/>
    </location>
    <ligand>
        <name>heme</name>
        <dbReference type="ChEBI" id="CHEBI:30413"/>
    </ligand>
    <ligandPart>
        <name>Fe</name>
        <dbReference type="ChEBI" id="CHEBI:18248"/>
    </ligandPart>
</feature>
<protein>
    <submittedName>
        <fullName evidence="6">P450 monooxygenase</fullName>
    </submittedName>
</protein>
<keyword evidence="3 4" id="KW-0408">Iron</keyword>
<dbReference type="SUPFAM" id="SSF48264">
    <property type="entry name" value="Cytochrome P450"/>
    <property type="match status" value="1"/>
</dbReference>
<evidence type="ECO:0000313" key="7">
    <source>
        <dbReference type="Proteomes" id="UP000729357"/>
    </source>
</evidence>
<keyword evidence="5 6" id="KW-0503">Monooxygenase</keyword>
<evidence type="ECO:0000313" key="6">
    <source>
        <dbReference type="EMBL" id="KAG9984340.1"/>
    </source>
</evidence>
<dbReference type="InterPro" id="IPR002401">
    <property type="entry name" value="Cyt_P450_E_grp-I"/>
</dbReference>
<dbReference type="GO" id="GO:0020037">
    <property type="term" value="F:heme binding"/>
    <property type="evidence" value="ECO:0007669"/>
    <property type="project" value="InterPro"/>
</dbReference>
<keyword evidence="4 5" id="KW-0349">Heme</keyword>
<dbReference type="PANTHER" id="PTHR24305">
    <property type="entry name" value="CYTOCHROME P450"/>
    <property type="match status" value="1"/>
</dbReference>
<dbReference type="PRINTS" id="PR00385">
    <property type="entry name" value="P450"/>
</dbReference>
<evidence type="ECO:0000256" key="1">
    <source>
        <dbReference type="ARBA" id="ARBA00001971"/>
    </source>
</evidence>
<dbReference type="GO" id="GO:0005506">
    <property type="term" value="F:iron ion binding"/>
    <property type="evidence" value="ECO:0007669"/>
    <property type="project" value="InterPro"/>
</dbReference>
<comment type="cofactor">
    <cofactor evidence="1 4">
        <name>heme</name>
        <dbReference type="ChEBI" id="CHEBI:30413"/>
    </cofactor>
</comment>
<comment type="similarity">
    <text evidence="5">Belongs to the cytochrome P450 family.</text>
</comment>
<dbReference type="GO" id="GO:0004497">
    <property type="term" value="F:monooxygenase activity"/>
    <property type="evidence" value="ECO:0007669"/>
    <property type="project" value="UniProtKB-KW"/>
</dbReference>
<dbReference type="InterPro" id="IPR050121">
    <property type="entry name" value="Cytochrome_P450_monoxygenase"/>
</dbReference>
<dbReference type="PRINTS" id="PR00463">
    <property type="entry name" value="EP450I"/>
</dbReference>
<sequence>MLALIVLFSALVAVVYYNVVEPLFLNPKSKIPGPKLFALTKWRLALEDFRGTRTRKIHALHERYGPIVRIGPKEIHCNSLNALRTIYGAGSGFERTWFYRMFDVYGKQNLFTFESGKDHSERKKLVANAYSKSLMLKGPAARMVQEKVTQYLTLLKAQGEQPQEIFSTLHYFSLDAITHFLYGPSHGGTSALKGNAQHRALLDDIVDPTRRYLSWFAVHLPTLTKWMYTREGLLERVLRPILPMQKPTTYTGIRKHALEAFHRFKDAAETKPDILASEPGIVSRLWSSHESIKGSGPRSLDSLDIASECADHLLAGIDTTADTLMFLIWALSQPQNSHVQERLVQEVRTIPEDAFEDGMPRLDAVDKLPYLDAVTKETLRLYAPLPASEPRSLPTDCVIDGYKIPARTVVNMSPYSLHRNADVFDSPLTFNPERWLGPADKVSLMNRWFWAFSSGGRMCIGLHLAMAEMTALTVSIYREYTTSIAPGFENKTPGITSRFEVFYDEAFPEIAVSQASVFALEVVRKAD</sequence>
<reference evidence="6" key="2">
    <citation type="submission" date="2021-08" db="EMBL/GenBank/DDBJ databases">
        <authorList>
            <person name="Gostincar C."/>
            <person name="Sun X."/>
            <person name="Song Z."/>
            <person name="Gunde-Cimerman N."/>
        </authorList>
    </citation>
    <scope>NUCLEOTIDE SEQUENCE</scope>
    <source>
        <strain evidence="6">EXF-9298</strain>
    </source>
</reference>
<dbReference type="EMBL" id="JAHFXS010000505">
    <property type="protein sequence ID" value="KAG9984340.1"/>
    <property type="molecule type" value="Genomic_DNA"/>
</dbReference>
<reference evidence="6" key="1">
    <citation type="journal article" date="2021" name="J Fungi (Basel)">
        <title>Virulence traits and population genomics of the black yeast Aureobasidium melanogenum.</title>
        <authorList>
            <person name="Cernosa A."/>
            <person name="Sun X."/>
            <person name="Gostincar C."/>
            <person name="Fang C."/>
            <person name="Gunde-Cimerman N."/>
            <person name="Song Z."/>
        </authorList>
    </citation>
    <scope>NUCLEOTIDE SEQUENCE</scope>
    <source>
        <strain evidence="6">EXF-9298</strain>
    </source>
</reference>
<dbReference type="Gene3D" id="1.10.630.10">
    <property type="entry name" value="Cytochrome P450"/>
    <property type="match status" value="1"/>
</dbReference>
<evidence type="ECO:0000256" key="4">
    <source>
        <dbReference type="PIRSR" id="PIRSR602401-1"/>
    </source>
</evidence>
<dbReference type="InterPro" id="IPR001128">
    <property type="entry name" value="Cyt_P450"/>
</dbReference>
<comment type="caution">
    <text evidence="6">The sequence shown here is derived from an EMBL/GenBank/DDBJ whole genome shotgun (WGS) entry which is preliminary data.</text>
</comment>
<accession>A0A9P8FY28</accession>
<keyword evidence="2 4" id="KW-0479">Metal-binding</keyword>
<evidence type="ECO:0000256" key="5">
    <source>
        <dbReference type="RuleBase" id="RU000461"/>
    </source>
</evidence>
<feature type="non-terminal residue" evidence="6">
    <location>
        <position position="527"/>
    </location>
</feature>
<gene>
    <name evidence="6" type="ORF">KCU98_g5483</name>
</gene>